<feature type="region of interest" description="Disordered" evidence="1">
    <location>
        <begin position="1291"/>
        <end position="1349"/>
    </location>
</feature>
<dbReference type="PANTHER" id="PTHR10166">
    <property type="entry name" value="VOLTAGE-DEPENDENT CALCIUM CHANNEL SUBUNIT ALPHA-2/DELTA-RELATED"/>
    <property type="match status" value="1"/>
</dbReference>
<keyword evidence="2" id="KW-0472">Membrane</keyword>
<feature type="transmembrane region" description="Helical" evidence="2">
    <location>
        <begin position="21"/>
        <end position="40"/>
    </location>
</feature>
<organism evidence="3 4">
    <name type="scientific">Elysia chlorotica</name>
    <name type="common">Eastern emerald elysia</name>
    <name type="synonym">Sea slug</name>
    <dbReference type="NCBI Taxonomy" id="188477"/>
    <lineage>
        <taxon>Eukaryota</taxon>
        <taxon>Metazoa</taxon>
        <taxon>Spiralia</taxon>
        <taxon>Lophotrochozoa</taxon>
        <taxon>Mollusca</taxon>
        <taxon>Gastropoda</taxon>
        <taxon>Heterobranchia</taxon>
        <taxon>Euthyneura</taxon>
        <taxon>Panpulmonata</taxon>
        <taxon>Sacoglossa</taxon>
        <taxon>Placobranchoidea</taxon>
        <taxon>Plakobranchidae</taxon>
        <taxon>Elysia</taxon>
    </lineage>
</organism>
<dbReference type="SUPFAM" id="SSF53300">
    <property type="entry name" value="vWA-like"/>
    <property type="match status" value="1"/>
</dbReference>
<dbReference type="PANTHER" id="PTHR10166:SF68">
    <property type="entry name" value="VWFA AND CACHE DOMAIN-CONTAINING PROTEIN 1"/>
    <property type="match status" value="1"/>
</dbReference>
<evidence type="ECO:0000256" key="1">
    <source>
        <dbReference type="SAM" id="MobiDB-lite"/>
    </source>
</evidence>
<dbReference type="Gene3D" id="3.40.50.410">
    <property type="entry name" value="von Willebrand factor, type A domain"/>
    <property type="match status" value="1"/>
</dbReference>
<dbReference type="InterPro" id="IPR029151">
    <property type="entry name" value="Sensor-like_sf"/>
</dbReference>
<keyword evidence="2" id="KW-1133">Transmembrane helix</keyword>
<keyword evidence="2" id="KW-0812">Transmembrane</keyword>
<dbReference type="GO" id="GO:0005891">
    <property type="term" value="C:voltage-gated calcium channel complex"/>
    <property type="evidence" value="ECO:0007669"/>
    <property type="project" value="TreeGrafter"/>
</dbReference>
<protein>
    <recommendedName>
        <fullName evidence="5">VWFA domain-containing protein</fullName>
    </recommendedName>
</protein>
<evidence type="ECO:0008006" key="5">
    <source>
        <dbReference type="Google" id="ProtNLM"/>
    </source>
</evidence>
<accession>A0A3S0ZE36</accession>
<dbReference type="FunFam" id="3.30.450.20:FF:000024">
    <property type="entry name" value="VWFA and cache domain-containing protein 1"/>
    <property type="match status" value="1"/>
</dbReference>
<feature type="compositionally biased region" description="Polar residues" evidence="1">
    <location>
        <begin position="1300"/>
        <end position="1310"/>
    </location>
</feature>
<gene>
    <name evidence="3" type="ORF">EGW08_016724</name>
</gene>
<dbReference type="EMBL" id="RQTK01000735">
    <property type="protein sequence ID" value="RUS75507.1"/>
    <property type="molecule type" value="Genomic_DNA"/>
</dbReference>
<dbReference type="STRING" id="188477.A0A3S0ZE36"/>
<keyword evidence="4" id="KW-1185">Reference proteome</keyword>
<evidence type="ECO:0000313" key="3">
    <source>
        <dbReference type="EMBL" id="RUS75507.1"/>
    </source>
</evidence>
<dbReference type="OrthoDB" id="10009339at2759"/>
<sequence length="1422" mass="159192">MATTDRAVFRICDRSRSRTRSVITTFLFVIVFGCTLLIHVDLCVASPEHQGWLDHERRINLQNINGLSKVDQGYSTRNEKHKEIIEQASHDLSTRLRLLSNSEIGITNMQAIFDSLPYEEKKRDEEQRLKEMVERLKTRFEKYLRVLGANKVMVENYYKFHVKEPITLAYSCCDMPCSKFKSHNLYGCKISKETSCDLLPPRLPRGAFNPGRNVSEVWESNTGYFPSVKWQYFISLEGLHNEYPASSFSHACQAAPGSSGVKDCTNIHDIRHRDVFMRTIQPQAKHVVIVMDHGNSLSSTQMIIAKAVTKHLIASFSDDDKIAVMGMSNKPKFAQEDTCLNHSMVAASYETKLFFTKFVDGLQKADATTNHTHGFEKAFEFLEELLHTSPDIDKVMILYVSRGLLSSLTEAKQVMEVLALHNARLQHRVIINTYPVIDDTKPIMYEKSFLHTVANQNYAKYDVAPKLKKPIIRGMMMAINSTRNLSSTVGKFYLPFNRTAAKGPVISVPYIDKADGALTMSLSQACVHTLPDQPELRHLIGMVGVDLHMEDVVQDITYYSHADSSYAFIISTQGLTIMHPSFQRPMRTTIQPMPTDISKFEQHEGFSEVREAMLSSADGEMTIVLHTTNQTAPDGEAETVEHTAQYFWKKVESTPFIVVVKSYFEINKQRKLKNILMNNQPDLLYHRLDLLPNGHMCYHLKQLSAPDTSAVFLSANSFINPFEHLSEEETRHTVQSYIAFLKDDTRLIKNPGLKVEVRNDVAATGRISEEWLRRFKTSNLNDYIIRRYVGTPSGVLRTFPGTLLDKMYDPTKRQWYTRAMEYPGHVTLSAPYLDIGGAGYIVTISHTIYEGKPAAMHGPQDKVVAVMGMDITLGYFHRLLAMSIHTCEHPSVRCFLMDDKGYLIAHPGLIDPTGKGPAEQRHITHMEPLVANDILNHGGFVQKQLCNRYNDRTVQRYFSFNTSFIGYLTNLVHGEHCAKYHLMHISGTNAFLGMVNHTCDTATAFCPCSMYDRLCLNCKRMEQTECECPCECPLEMDFCSGEPIGIDDRNPSCPHDPEREKLAVSEKPPILDLKQCATTSCNHRKTRLDCMGVMDCQWCQVQQDGSTPLDKPYCASQRVCFGGVVGSHSPYGDEISAEPLIQETVGVKSTPVGPVAGGIMGCFLLMALGVYCYRHHVHRHNHHHYIGTLPDNPNNRISTYYNDDDQEAAEDFGAAGQCHTNFVLATFDNPASVSPYRVNTWYRRPAGGCADSSDHGYSTMTPREDSEHASMPCLDPFSIGGGGLGGCIKDRDKFRPQPTPSGGTTTNITVNPVPALSSRPGSVSGALPPPPQTVLRRSRSPTPPQTRLSLSAYCPIPEQTVLGSSLMTTIIPPSSKSSSPPFNATNAQRHSVPGMTVLPSEEHHITGSSIQASAQVHLIDSH</sequence>
<dbReference type="Proteomes" id="UP000271974">
    <property type="component" value="Unassembled WGS sequence"/>
</dbReference>
<dbReference type="SUPFAM" id="SSF103190">
    <property type="entry name" value="Sensory domain-like"/>
    <property type="match status" value="1"/>
</dbReference>
<name>A0A3S0ZE36_ELYCH</name>
<evidence type="ECO:0000256" key="2">
    <source>
        <dbReference type="SAM" id="Phobius"/>
    </source>
</evidence>
<dbReference type="GO" id="GO:0005245">
    <property type="term" value="F:voltage-gated calcium channel activity"/>
    <property type="evidence" value="ECO:0007669"/>
    <property type="project" value="TreeGrafter"/>
</dbReference>
<dbReference type="InterPro" id="IPR051173">
    <property type="entry name" value="Ca_channel_alpha-2/delta"/>
</dbReference>
<dbReference type="CDD" id="cd12913">
    <property type="entry name" value="PDC1_MCP_like"/>
    <property type="match status" value="1"/>
</dbReference>
<dbReference type="PROSITE" id="PS51257">
    <property type="entry name" value="PROKAR_LIPOPROTEIN"/>
    <property type="match status" value="1"/>
</dbReference>
<evidence type="ECO:0000313" key="4">
    <source>
        <dbReference type="Proteomes" id="UP000271974"/>
    </source>
</evidence>
<dbReference type="CDD" id="cd18774">
    <property type="entry name" value="PDC2_HK_sensor"/>
    <property type="match status" value="1"/>
</dbReference>
<proteinExistence type="predicted"/>
<comment type="caution">
    <text evidence="3">The sequence shown here is derived from an EMBL/GenBank/DDBJ whole genome shotgun (WGS) entry which is preliminary data.</text>
</comment>
<reference evidence="3 4" key="1">
    <citation type="submission" date="2019-01" db="EMBL/GenBank/DDBJ databases">
        <title>A draft genome assembly of the solar-powered sea slug Elysia chlorotica.</title>
        <authorList>
            <person name="Cai H."/>
            <person name="Li Q."/>
            <person name="Fang X."/>
            <person name="Li J."/>
            <person name="Curtis N.E."/>
            <person name="Altenburger A."/>
            <person name="Shibata T."/>
            <person name="Feng M."/>
            <person name="Maeda T."/>
            <person name="Schwartz J.A."/>
            <person name="Shigenobu S."/>
            <person name="Lundholm N."/>
            <person name="Nishiyama T."/>
            <person name="Yang H."/>
            <person name="Hasebe M."/>
            <person name="Li S."/>
            <person name="Pierce S.K."/>
            <person name="Wang J."/>
        </authorList>
    </citation>
    <scope>NUCLEOTIDE SEQUENCE [LARGE SCALE GENOMIC DNA]</scope>
    <source>
        <strain evidence="3">EC2010</strain>
        <tissue evidence="3">Whole organism of an adult</tissue>
    </source>
</reference>
<dbReference type="InterPro" id="IPR036465">
    <property type="entry name" value="vWFA_dom_sf"/>
</dbReference>
<dbReference type="Gene3D" id="3.30.450.20">
    <property type="entry name" value="PAS domain"/>
    <property type="match status" value="2"/>
</dbReference>